<organism evidence="1 2">
    <name type="scientific">Paraburkholderia ribeironis</name>
    <dbReference type="NCBI Taxonomy" id="1247936"/>
    <lineage>
        <taxon>Bacteria</taxon>
        <taxon>Pseudomonadati</taxon>
        <taxon>Pseudomonadota</taxon>
        <taxon>Betaproteobacteria</taxon>
        <taxon>Burkholderiales</taxon>
        <taxon>Burkholderiaceae</taxon>
        <taxon>Paraburkholderia</taxon>
    </lineage>
</organism>
<protein>
    <recommendedName>
        <fullName evidence="3">Integrase catalytic domain-containing protein</fullName>
    </recommendedName>
</protein>
<dbReference type="STRING" id="1247936.BN2475_910007"/>
<dbReference type="InterPro" id="IPR012337">
    <property type="entry name" value="RNaseH-like_sf"/>
</dbReference>
<proteinExistence type="predicted"/>
<dbReference type="EMBL" id="CYGX02000091">
    <property type="protein sequence ID" value="SIT48027.1"/>
    <property type="molecule type" value="Genomic_DNA"/>
</dbReference>
<sequence>MRRGVVSRAKREPQTCGPQDLAIAAAQPEDRSQQLLEEAIVKYGQPEIVNTDQGSQFTSDALTGAVPGKGIQLSLVGLEQSAKAYAVRLRGRNGIVGFAETWHIDA</sequence>
<evidence type="ECO:0008006" key="3">
    <source>
        <dbReference type="Google" id="ProtNLM"/>
    </source>
</evidence>
<dbReference type="Proteomes" id="UP000187012">
    <property type="component" value="Unassembled WGS sequence"/>
</dbReference>
<evidence type="ECO:0000313" key="2">
    <source>
        <dbReference type="Proteomes" id="UP000187012"/>
    </source>
</evidence>
<reference evidence="1 2" key="1">
    <citation type="submission" date="2016-12" db="EMBL/GenBank/DDBJ databases">
        <authorList>
            <person name="Song W.-J."/>
            <person name="Kurnit D.M."/>
        </authorList>
    </citation>
    <scope>NUCLEOTIDE SEQUENCE [LARGE SCALE GENOMIC DNA]</scope>
    <source>
        <strain evidence="1 2">STM7296</strain>
    </source>
</reference>
<gene>
    <name evidence="1" type="ORF">BN2475_910007</name>
</gene>
<dbReference type="AlphaFoldDB" id="A0A1N7SKT7"/>
<keyword evidence="2" id="KW-1185">Reference proteome</keyword>
<dbReference type="SUPFAM" id="SSF53098">
    <property type="entry name" value="Ribonuclease H-like"/>
    <property type="match status" value="1"/>
</dbReference>
<dbReference type="Gene3D" id="3.30.420.10">
    <property type="entry name" value="Ribonuclease H-like superfamily/Ribonuclease H"/>
    <property type="match status" value="1"/>
</dbReference>
<evidence type="ECO:0000313" key="1">
    <source>
        <dbReference type="EMBL" id="SIT48027.1"/>
    </source>
</evidence>
<accession>A0A1N7SKT7</accession>
<dbReference type="InterPro" id="IPR036397">
    <property type="entry name" value="RNaseH_sf"/>
</dbReference>
<dbReference type="GO" id="GO:0003676">
    <property type="term" value="F:nucleic acid binding"/>
    <property type="evidence" value="ECO:0007669"/>
    <property type="project" value="InterPro"/>
</dbReference>
<name>A0A1N7SKT7_9BURK</name>